<dbReference type="Proteomes" id="UP001151133">
    <property type="component" value="Unassembled WGS sequence"/>
</dbReference>
<keyword evidence="1" id="KW-0472">Membrane</keyword>
<organism evidence="2 3">
    <name type="scientific">Flavobacterium frigoritolerans</name>
    <dbReference type="NCBI Taxonomy" id="2987686"/>
    <lineage>
        <taxon>Bacteria</taxon>
        <taxon>Pseudomonadati</taxon>
        <taxon>Bacteroidota</taxon>
        <taxon>Flavobacteriia</taxon>
        <taxon>Flavobacteriales</taxon>
        <taxon>Flavobacteriaceae</taxon>
        <taxon>Flavobacterium</taxon>
    </lineage>
</organism>
<comment type="caution">
    <text evidence="2">The sequence shown here is derived from an EMBL/GenBank/DDBJ whole genome shotgun (WGS) entry which is preliminary data.</text>
</comment>
<feature type="transmembrane region" description="Helical" evidence="1">
    <location>
        <begin position="12"/>
        <end position="29"/>
    </location>
</feature>
<sequence length="99" mass="11052">MANKTSQHILNTSANLLGFCLIVMTSLHITNKSETTHMDEFTSVISVFLIFSCFFSFLSIKTIKESLEKKLETIADYLFGMALLGILVIVVFTALDLIN</sequence>
<evidence type="ECO:0000313" key="2">
    <source>
        <dbReference type="EMBL" id="MCV9933929.1"/>
    </source>
</evidence>
<dbReference type="RefSeq" id="WP_264288129.1">
    <property type="nucleotide sequence ID" value="NZ_JAOZEV010000015.1"/>
</dbReference>
<gene>
    <name evidence="2" type="ORF">OIU80_16725</name>
</gene>
<accession>A0A9X3C978</accession>
<dbReference type="AlphaFoldDB" id="A0A9X3C978"/>
<name>A0A9X3C978_9FLAO</name>
<keyword evidence="1" id="KW-0812">Transmembrane</keyword>
<feature type="transmembrane region" description="Helical" evidence="1">
    <location>
        <begin position="75"/>
        <end position="95"/>
    </location>
</feature>
<keyword evidence="1" id="KW-1133">Transmembrane helix</keyword>
<keyword evidence="3" id="KW-1185">Reference proteome</keyword>
<proteinExistence type="predicted"/>
<dbReference type="EMBL" id="JAOZEV010000015">
    <property type="protein sequence ID" value="MCV9933929.1"/>
    <property type="molecule type" value="Genomic_DNA"/>
</dbReference>
<evidence type="ECO:0000256" key="1">
    <source>
        <dbReference type="SAM" id="Phobius"/>
    </source>
</evidence>
<reference evidence="2" key="1">
    <citation type="submission" date="2022-10" db="EMBL/GenBank/DDBJ databases">
        <title>Two novel species of Flavobacterium.</title>
        <authorList>
            <person name="Liu Q."/>
            <person name="Xin Y.-H."/>
        </authorList>
    </citation>
    <scope>NUCLEOTIDE SEQUENCE</scope>
    <source>
        <strain evidence="2">LS1R47</strain>
    </source>
</reference>
<feature type="transmembrane region" description="Helical" evidence="1">
    <location>
        <begin position="41"/>
        <end position="63"/>
    </location>
</feature>
<evidence type="ECO:0000313" key="3">
    <source>
        <dbReference type="Proteomes" id="UP001151133"/>
    </source>
</evidence>
<protein>
    <submittedName>
        <fullName evidence="2">Uncharacterized protein</fullName>
    </submittedName>
</protein>